<proteinExistence type="predicted"/>
<feature type="region of interest" description="Disordered" evidence="1">
    <location>
        <begin position="18"/>
        <end position="54"/>
    </location>
</feature>
<sequence>MDVRARAGTGVYCKREAQGRAAGAASTRHQRRPAALGAHAAASMSHNKNSLRSRRARSFSYRNEPHVGSLPCPSLPRSYRLCGQLPSSYMCCARGRPIIVEWERDARHSAGLSLVR</sequence>
<evidence type="ECO:0000313" key="2">
    <source>
        <dbReference type="EMBL" id="GBP86268.1"/>
    </source>
</evidence>
<protein>
    <submittedName>
        <fullName evidence="2">Uncharacterized protein</fullName>
    </submittedName>
</protein>
<keyword evidence="3" id="KW-1185">Reference proteome</keyword>
<gene>
    <name evidence="2" type="ORF">EVAR_57390_1</name>
</gene>
<dbReference type="Proteomes" id="UP000299102">
    <property type="component" value="Unassembled WGS sequence"/>
</dbReference>
<dbReference type="AlphaFoldDB" id="A0A4C1ZEQ3"/>
<dbReference type="EMBL" id="BGZK01001782">
    <property type="protein sequence ID" value="GBP86268.1"/>
    <property type="molecule type" value="Genomic_DNA"/>
</dbReference>
<comment type="caution">
    <text evidence="2">The sequence shown here is derived from an EMBL/GenBank/DDBJ whole genome shotgun (WGS) entry which is preliminary data.</text>
</comment>
<reference evidence="2 3" key="1">
    <citation type="journal article" date="2019" name="Commun. Biol.">
        <title>The bagworm genome reveals a unique fibroin gene that provides high tensile strength.</title>
        <authorList>
            <person name="Kono N."/>
            <person name="Nakamura H."/>
            <person name="Ohtoshi R."/>
            <person name="Tomita M."/>
            <person name="Numata K."/>
            <person name="Arakawa K."/>
        </authorList>
    </citation>
    <scope>NUCLEOTIDE SEQUENCE [LARGE SCALE GENOMIC DNA]</scope>
</reference>
<evidence type="ECO:0000256" key="1">
    <source>
        <dbReference type="SAM" id="MobiDB-lite"/>
    </source>
</evidence>
<organism evidence="2 3">
    <name type="scientific">Eumeta variegata</name>
    <name type="common">Bagworm moth</name>
    <name type="synonym">Eumeta japonica</name>
    <dbReference type="NCBI Taxonomy" id="151549"/>
    <lineage>
        <taxon>Eukaryota</taxon>
        <taxon>Metazoa</taxon>
        <taxon>Ecdysozoa</taxon>
        <taxon>Arthropoda</taxon>
        <taxon>Hexapoda</taxon>
        <taxon>Insecta</taxon>
        <taxon>Pterygota</taxon>
        <taxon>Neoptera</taxon>
        <taxon>Endopterygota</taxon>
        <taxon>Lepidoptera</taxon>
        <taxon>Glossata</taxon>
        <taxon>Ditrysia</taxon>
        <taxon>Tineoidea</taxon>
        <taxon>Psychidae</taxon>
        <taxon>Oiketicinae</taxon>
        <taxon>Eumeta</taxon>
    </lineage>
</organism>
<name>A0A4C1ZEQ3_EUMVA</name>
<accession>A0A4C1ZEQ3</accession>
<evidence type="ECO:0000313" key="3">
    <source>
        <dbReference type="Proteomes" id="UP000299102"/>
    </source>
</evidence>